<dbReference type="EMBL" id="JAGGNH010000007">
    <property type="protein sequence ID" value="KAJ0967763.1"/>
    <property type="molecule type" value="Genomic_DNA"/>
</dbReference>
<organism evidence="2 3">
    <name type="scientific">Dioscorea zingiberensis</name>
    <dbReference type="NCBI Taxonomy" id="325984"/>
    <lineage>
        <taxon>Eukaryota</taxon>
        <taxon>Viridiplantae</taxon>
        <taxon>Streptophyta</taxon>
        <taxon>Embryophyta</taxon>
        <taxon>Tracheophyta</taxon>
        <taxon>Spermatophyta</taxon>
        <taxon>Magnoliopsida</taxon>
        <taxon>Liliopsida</taxon>
        <taxon>Dioscoreales</taxon>
        <taxon>Dioscoreaceae</taxon>
        <taxon>Dioscorea</taxon>
    </lineage>
</organism>
<reference evidence="2" key="1">
    <citation type="submission" date="2021-03" db="EMBL/GenBank/DDBJ databases">
        <authorList>
            <person name="Li Z."/>
            <person name="Yang C."/>
        </authorList>
    </citation>
    <scope>NUCLEOTIDE SEQUENCE</scope>
    <source>
        <strain evidence="2">Dzin_1.0</strain>
        <tissue evidence="2">Leaf</tissue>
    </source>
</reference>
<evidence type="ECO:0000313" key="3">
    <source>
        <dbReference type="Proteomes" id="UP001085076"/>
    </source>
</evidence>
<accession>A0A9D5C7L4</accession>
<dbReference type="PANTHER" id="PTHR33622">
    <property type="entry name" value="OS03G0724500 PROTEIN"/>
    <property type="match status" value="1"/>
</dbReference>
<feature type="compositionally biased region" description="Polar residues" evidence="1">
    <location>
        <begin position="118"/>
        <end position="130"/>
    </location>
</feature>
<dbReference type="PANTHER" id="PTHR33622:SF10">
    <property type="entry name" value="MARKER FOR OXIDATIVE STRESS RESPONSE PROTEIN"/>
    <property type="match status" value="1"/>
</dbReference>
<feature type="region of interest" description="Disordered" evidence="1">
    <location>
        <begin position="103"/>
        <end position="130"/>
    </location>
</feature>
<evidence type="ECO:0000313" key="2">
    <source>
        <dbReference type="EMBL" id="KAJ0967763.1"/>
    </source>
</evidence>
<comment type="caution">
    <text evidence="2">The sequence shown here is derived from an EMBL/GenBank/DDBJ whole genome shotgun (WGS) entry which is preliminary data.</text>
</comment>
<dbReference type="AlphaFoldDB" id="A0A9D5C7L4"/>
<keyword evidence="3" id="KW-1185">Reference proteome</keyword>
<gene>
    <name evidence="2" type="ORF">J5N97_024680</name>
</gene>
<name>A0A9D5C7L4_9LILI</name>
<dbReference type="Proteomes" id="UP001085076">
    <property type="component" value="Miscellaneous, Linkage group lg07"/>
</dbReference>
<sequence length="130" mass="14812">MDDQPSPSSGVRRLRMFCALKSVLNSSLHQSLHTQILQGYMESPKVDLPCWKKRNEGSFLDDLKNHFDEFINTSMERHKICLKRSYMEFRDYVKLKRQELALKSSNVGNGGDSDGKGTESSNPVQVNSSQ</sequence>
<reference evidence="2" key="2">
    <citation type="journal article" date="2022" name="Hortic Res">
        <title>The genome of Dioscorea zingiberensis sheds light on the biosynthesis, origin and evolution of the medicinally important diosgenin saponins.</title>
        <authorList>
            <person name="Li Y."/>
            <person name="Tan C."/>
            <person name="Li Z."/>
            <person name="Guo J."/>
            <person name="Li S."/>
            <person name="Chen X."/>
            <person name="Wang C."/>
            <person name="Dai X."/>
            <person name="Yang H."/>
            <person name="Song W."/>
            <person name="Hou L."/>
            <person name="Xu J."/>
            <person name="Tong Z."/>
            <person name="Xu A."/>
            <person name="Yuan X."/>
            <person name="Wang W."/>
            <person name="Yang Q."/>
            <person name="Chen L."/>
            <person name="Sun Z."/>
            <person name="Wang K."/>
            <person name="Pan B."/>
            <person name="Chen J."/>
            <person name="Bao Y."/>
            <person name="Liu F."/>
            <person name="Qi X."/>
            <person name="Gang D.R."/>
            <person name="Wen J."/>
            <person name="Li J."/>
        </authorList>
    </citation>
    <scope>NUCLEOTIDE SEQUENCE</scope>
    <source>
        <strain evidence="2">Dzin_1.0</strain>
    </source>
</reference>
<proteinExistence type="predicted"/>
<dbReference type="OrthoDB" id="741242at2759"/>
<evidence type="ECO:0000256" key="1">
    <source>
        <dbReference type="SAM" id="MobiDB-lite"/>
    </source>
</evidence>
<protein>
    <submittedName>
        <fullName evidence="2">Uncharacterized protein</fullName>
    </submittedName>
</protein>